<keyword evidence="2" id="KW-0520">NAD</keyword>
<dbReference type="OrthoDB" id="9812907at2"/>
<dbReference type="PATRIC" id="fig|1280948.3.peg.722"/>
<dbReference type="Gene3D" id="1.10.1040.10">
    <property type="entry name" value="N-(1-d-carboxylethyl)-l-norvaline Dehydrogenase, domain 2"/>
    <property type="match status" value="1"/>
</dbReference>
<feature type="domain" description="3-hydroxyisobutyrate dehydrogenase-like NAD-binding" evidence="5">
    <location>
        <begin position="169"/>
        <end position="234"/>
    </location>
</feature>
<dbReference type="PIRSF" id="PIRSF000103">
    <property type="entry name" value="HIBADH"/>
    <property type="match status" value="1"/>
</dbReference>
<feature type="domain" description="6-phosphogluconate dehydrogenase NADP-binding" evidence="4">
    <location>
        <begin position="6"/>
        <end position="166"/>
    </location>
</feature>
<dbReference type="GO" id="GO:0051287">
    <property type="term" value="F:NAD binding"/>
    <property type="evidence" value="ECO:0007669"/>
    <property type="project" value="InterPro"/>
</dbReference>
<protein>
    <recommendedName>
        <fullName evidence="8">NAD(P)-dependent oxidoreductase</fullName>
    </recommendedName>
</protein>
<dbReference type="Pfam" id="PF14833">
    <property type="entry name" value="NAD_binding_11"/>
    <property type="match status" value="1"/>
</dbReference>
<dbReference type="InterPro" id="IPR029154">
    <property type="entry name" value="HIBADH-like_NADP-bd"/>
</dbReference>
<evidence type="ECO:0008006" key="8">
    <source>
        <dbReference type="Google" id="ProtNLM"/>
    </source>
</evidence>
<evidence type="ECO:0000256" key="2">
    <source>
        <dbReference type="ARBA" id="ARBA00023027"/>
    </source>
</evidence>
<keyword evidence="7" id="KW-1185">Reference proteome</keyword>
<dbReference type="SUPFAM" id="SSF51735">
    <property type="entry name" value="NAD(P)-binding Rossmann-fold domains"/>
    <property type="match status" value="1"/>
</dbReference>
<dbReference type="AlphaFoldDB" id="A0A059EAC0"/>
<proteinExistence type="predicted"/>
<dbReference type="InterPro" id="IPR013328">
    <property type="entry name" value="6PGD_dom2"/>
</dbReference>
<feature type="active site" evidence="3">
    <location>
        <position position="175"/>
    </location>
</feature>
<dbReference type="STRING" id="1280948.HY36_12435"/>
<dbReference type="Proteomes" id="UP000024547">
    <property type="component" value="Unassembled WGS sequence"/>
</dbReference>
<dbReference type="InterPro" id="IPR008927">
    <property type="entry name" value="6-PGluconate_DH-like_C_sf"/>
</dbReference>
<keyword evidence="1" id="KW-0560">Oxidoreductase</keyword>
<evidence type="ECO:0000256" key="3">
    <source>
        <dbReference type="PIRSR" id="PIRSR000103-1"/>
    </source>
</evidence>
<dbReference type="InterPro" id="IPR006115">
    <property type="entry name" value="6PGDH_NADP-bd"/>
</dbReference>
<organism evidence="6 7">
    <name type="scientific">Hyphomonas atlantica</name>
    <dbReference type="NCBI Taxonomy" id="1280948"/>
    <lineage>
        <taxon>Bacteria</taxon>
        <taxon>Pseudomonadati</taxon>
        <taxon>Pseudomonadota</taxon>
        <taxon>Alphaproteobacteria</taxon>
        <taxon>Hyphomonadales</taxon>
        <taxon>Hyphomonadaceae</taxon>
        <taxon>Hyphomonas</taxon>
    </lineage>
</organism>
<evidence type="ECO:0000313" key="6">
    <source>
        <dbReference type="EMBL" id="KCZ64646.1"/>
    </source>
</evidence>
<evidence type="ECO:0000259" key="5">
    <source>
        <dbReference type="Pfam" id="PF14833"/>
    </source>
</evidence>
<dbReference type="SUPFAM" id="SSF48179">
    <property type="entry name" value="6-phosphogluconate dehydrogenase C-terminal domain-like"/>
    <property type="match status" value="1"/>
</dbReference>
<comment type="caution">
    <text evidence="6">The sequence shown here is derived from an EMBL/GenBank/DDBJ whole genome shotgun (WGS) entry which is preliminary data.</text>
</comment>
<name>A0A059EAC0_9PROT</name>
<dbReference type="Pfam" id="PF03446">
    <property type="entry name" value="NAD_binding_2"/>
    <property type="match status" value="1"/>
</dbReference>
<dbReference type="GO" id="GO:0016491">
    <property type="term" value="F:oxidoreductase activity"/>
    <property type="evidence" value="ECO:0007669"/>
    <property type="project" value="UniProtKB-KW"/>
</dbReference>
<evidence type="ECO:0000313" key="7">
    <source>
        <dbReference type="Proteomes" id="UP000024547"/>
    </source>
</evidence>
<dbReference type="PANTHER" id="PTHR43060">
    <property type="entry name" value="3-HYDROXYISOBUTYRATE DEHYDROGENASE-LIKE 1, MITOCHONDRIAL-RELATED"/>
    <property type="match status" value="1"/>
</dbReference>
<dbReference type="EMBL" id="AWFH01000002">
    <property type="protein sequence ID" value="KCZ64646.1"/>
    <property type="molecule type" value="Genomic_DNA"/>
</dbReference>
<accession>A0A059EAC0</accession>
<dbReference type="InterPro" id="IPR015815">
    <property type="entry name" value="HIBADH-related"/>
</dbReference>
<sequence length="302" mass="31606">MSAPENVGFVGLGDIGAPMATRVLEKGFPLSVWNRTASKMTPLSIGGARTATNPADLASQTTILCICVDSPDATKDILFGSHGVTRSANSMVEIILDHSTVSPEFTRELAMQLSSHGIDFLDVPVSGGAIGAKAGTLAAMAGGDADLLKRVAPVISSFASQITHMGPAGAGQAAKACNQIINFGNMAALAEAVALASVYGIPPVRIPEAIAGGFAESNISQEYQRSLKADDFSPVRFLIEGLVEFYAGRIDPDYRGKLGILMKDLTIALDMGHKSGVPLPGTTHFDSVFRILQSPPEHDREA</sequence>
<evidence type="ECO:0000259" key="4">
    <source>
        <dbReference type="Pfam" id="PF03446"/>
    </source>
</evidence>
<reference evidence="6 7" key="1">
    <citation type="journal article" date="2014" name="Antonie Van Leeuwenhoek">
        <title>Hyphomonas beringensis sp. nov. and Hyphomonas chukchiensis sp. nov., isolated from surface seawater of the Bering Sea and Chukchi Sea.</title>
        <authorList>
            <person name="Li C."/>
            <person name="Lai Q."/>
            <person name="Li G."/>
            <person name="Dong C."/>
            <person name="Wang J."/>
            <person name="Liao Y."/>
            <person name="Shao Z."/>
        </authorList>
    </citation>
    <scope>NUCLEOTIDE SEQUENCE [LARGE SCALE GENOMIC DNA]</scope>
    <source>
        <strain evidence="6 7">22II1-22F38</strain>
    </source>
</reference>
<gene>
    <name evidence="6" type="ORF">HY36_12435</name>
</gene>
<dbReference type="PANTHER" id="PTHR43060:SF15">
    <property type="entry name" value="3-HYDROXYISOBUTYRATE DEHYDROGENASE-LIKE 1, MITOCHONDRIAL-RELATED"/>
    <property type="match status" value="1"/>
</dbReference>
<dbReference type="InterPro" id="IPR036291">
    <property type="entry name" value="NAD(P)-bd_dom_sf"/>
</dbReference>
<dbReference type="eggNOG" id="COG2084">
    <property type="taxonomic scope" value="Bacteria"/>
</dbReference>
<dbReference type="GO" id="GO:0050661">
    <property type="term" value="F:NADP binding"/>
    <property type="evidence" value="ECO:0007669"/>
    <property type="project" value="InterPro"/>
</dbReference>
<evidence type="ECO:0000256" key="1">
    <source>
        <dbReference type="ARBA" id="ARBA00023002"/>
    </source>
</evidence>
<dbReference type="Gene3D" id="3.40.50.720">
    <property type="entry name" value="NAD(P)-binding Rossmann-like Domain"/>
    <property type="match status" value="1"/>
</dbReference>